<keyword evidence="6" id="KW-0175">Coiled coil</keyword>
<evidence type="ECO:0000256" key="1">
    <source>
        <dbReference type="ARBA" id="ARBA00005915"/>
    </source>
</evidence>
<dbReference type="eggNOG" id="COG0608">
    <property type="taxonomic scope" value="Bacteria"/>
</dbReference>
<dbReference type="OrthoDB" id="9809852at2"/>
<dbReference type="PANTHER" id="PTHR30255:SF2">
    <property type="entry name" value="SINGLE-STRANDED-DNA-SPECIFIC EXONUCLEASE RECJ"/>
    <property type="match status" value="1"/>
</dbReference>
<evidence type="ECO:0000256" key="4">
    <source>
        <dbReference type="ARBA" id="ARBA00022801"/>
    </source>
</evidence>
<dbReference type="InterPro" id="IPR018779">
    <property type="entry name" value="RecJ_C"/>
</dbReference>
<dbReference type="InterPro" id="IPR001667">
    <property type="entry name" value="DDH_dom"/>
</dbReference>
<dbReference type="Pfam" id="PF01368">
    <property type="entry name" value="DHH"/>
    <property type="match status" value="1"/>
</dbReference>
<keyword evidence="4" id="KW-0378">Hydrolase</keyword>
<protein>
    <recommendedName>
        <fullName evidence="2">Single-stranded-DNA-specific exonuclease RecJ</fullName>
    </recommendedName>
</protein>
<dbReference type="Pfam" id="PF02272">
    <property type="entry name" value="DHHA1"/>
    <property type="match status" value="1"/>
</dbReference>
<dbReference type="SUPFAM" id="SSF64182">
    <property type="entry name" value="DHH phosphoesterases"/>
    <property type="match status" value="1"/>
</dbReference>
<name>A0A081NWW0_9BACL</name>
<accession>A0A081NWW0</accession>
<dbReference type="GO" id="GO:0006281">
    <property type="term" value="P:DNA repair"/>
    <property type="evidence" value="ECO:0007669"/>
    <property type="project" value="InterPro"/>
</dbReference>
<dbReference type="NCBIfam" id="TIGR00644">
    <property type="entry name" value="recJ"/>
    <property type="match status" value="1"/>
</dbReference>
<gene>
    <name evidence="11" type="ORF">ET33_20285</name>
</gene>
<dbReference type="InterPro" id="IPR051673">
    <property type="entry name" value="SSDNA_exonuclease_RecJ"/>
</dbReference>
<evidence type="ECO:0000256" key="5">
    <source>
        <dbReference type="ARBA" id="ARBA00022839"/>
    </source>
</evidence>
<dbReference type="InterPro" id="IPR003156">
    <property type="entry name" value="DHHA1_dom"/>
</dbReference>
<dbReference type="AlphaFoldDB" id="A0A081NWW0"/>
<dbReference type="Gene3D" id="3.10.310.30">
    <property type="match status" value="1"/>
</dbReference>
<dbReference type="GO" id="GO:0006310">
    <property type="term" value="P:DNA recombination"/>
    <property type="evidence" value="ECO:0007669"/>
    <property type="project" value="InterPro"/>
</dbReference>
<keyword evidence="5" id="KW-0269">Exonuclease</keyword>
<dbReference type="GO" id="GO:0008409">
    <property type="term" value="F:5'-3' exonuclease activity"/>
    <property type="evidence" value="ECO:0007669"/>
    <property type="project" value="InterPro"/>
</dbReference>
<evidence type="ECO:0000259" key="9">
    <source>
        <dbReference type="Pfam" id="PF10141"/>
    </source>
</evidence>
<dbReference type="InterPro" id="IPR041122">
    <property type="entry name" value="RecJ_OB"/>
</dbReference>
<dbReference type="Pfam" id="PF10141">
    <property type="entry name" value="ssDNA-exonuc_C"/>
    <property type="match status" value="1"/>
</dbReference>
<dbReference type="Proteomes" id="UP000028123">
    <property type="component" value="Unassembled WGS sequence"/>
</dbReference>
<feature type="domain" description="Single-stranded-DNA-specific exonuclease RecJ C-terminal" evidence="9">
    <location>
        <begin position="573"/>
        <end position="799"/>
    </location>
</feature>
<dbReference type="Gene3D" id="3.90.1640.30">
    <property type="match status" value="1"/>
</dbReference>
<comment type="similarity">
    <text evidence="1">Belongs to the RecJ family.</text>
</comment>
<evidence type="ECO:0000256" key="3">
    <source>
        <dbReference type="ARBA" id="ARBA00022722"/>
    </source>
</evidence>
<dbReference type="RefSeq" id="WP_036689937.1">
    <property type="nucleotide sequence ID" value="NZ_JNVM01000030.1"/>
</dbReference>
<dbReference type="PANTHER" id="PTHR30255">
    <property type="entry name" value="SINGLE-STRANDED-DNA-SPECIFIC EXONUCLEASE RECJ"/>
    <property type="match status" value="1"/>
</dbReference>
<dbReference type="InterPro" id="IPR004610">
    <property type="entry name" value="RecJ"/>
</dbReference>
<dbReference type="GO" id="GO:0003676">
    <property type="term" value="F:nucleic acid binding"/>
    <property type="evidence" value="ECO:0007669"/>
    <property type="project" value="InterPro"/>
</dbReference>
<sequence length="817" mass="89867">MLQAKARWNIGAADGKAAERLAEELNLPPIISSLLVVRGITDSTQAAHFLNGGTDQTYDPFLLDGMEQAVERIRKAIDNGEHIRIYGDYDADGVSSTTLMVHLLRQLGCTFDYYIPHRVQEGYGLNTAALDAAKEQGVGLIVTVDTGISAVKEIAYANALGIDVIVTDHHEPPEVLPDAYVLINPKKPGCPYPYKQLAGVGVALKLAQALLGRWPEELLEFAAIGTVADLMLLTDENRIIVKQGLERMRSTSNYGIRSLLEIAGIPVREVTSTHIGFALAPRINASGRLLSADTAVRLLTTTSEQEADQLAFELDQLNKERQRIVDEMAKQAVDMVEKRKANGGLPDAIVLAHEEWNVGVIGIVASKIVDRFYRPTIILGIDPETGMAKGSARSIAGFDMYRALTHCSDIMDHYGGHPMAAGMTLARAHLPELGLRLEQLAKEWLTPDDYIPQLDADLVCDFSDVTLESIGQLERLGPFGMGNPSPRFVFGDLALNDMRTMGKEQQHLKLSLRSAQDETAAAMDGVGFGKASLAEWISPSAQLEVLGELSINEWNGVRRPQIMIQDVRVPEIQLFDWRGAPKPEKKLAELCERLERHHSGQHDSSPAVIVFGEAIPVSLQSPSARYTLWCADIHGQFRPTNEHAELTPLSGASDVFIYSLPQRMEQLHALAAEASSAQRYYAAFGGTEEDKQGSIMPGREMFKAVYGAVMALRPEAANRSAGDQIVQAIARRCALSPHLVRFILDVFTELGLIEPEGEGYRVVPSSEKKDLSVSLLYRSRSKRPDVEQELLYCSAKELRLKLLRGTEPNHSMMEEIV</sequence>
<feature type="domain" description="DHHA1" evidence="8">
    <location>
        <begin position="349"/>
        <end position="441"/>
    </location>
</feature>
<feature type="domain" description="RecJ OB" evidence="10">
    <location>
        <begin position="457"/>
        <end position="566"/>
    </location>
</feature>
<organism evidence="11 12">
    <name type="scientific">Paenibacillus tyrfis</name>
    <dbReference type="NCBI Taxonomy" id="1501230"/>
    <lineage>
        <taxon>Bacteria</taxon>
        <taxon>Bacillati</taxon>
        <taxon>Bacillota</taxon>
        <taxon>Bacilli</taxon>
        <taxon>Bacillales</taxon>
        <taxon>Paenibacillaceae</taxon>
        <taxon>Paenibacillus</taxon>
    </lineage>
</organism>
<evidence type="ECO:0000256" key="2">
    <source>
        <dbReference type="ARBA" id="ARBA00019841"/>
    </source>
</evidence>
<proteinExistence type="inferred from homology"/>
<dbReference type="EMBL" id="JNVM01000030">
    <property type="protein sequence ID" value="KEQ22933.1"/>
    <property type="molecule type" value="Genomic_DNA"/>
</dbReference>
<evidence type="ECO:0000313" key="11">
    <source>
        <dbReference type="EMBL" id="KEQ22933.1"/>
    </source>
</evidence>
<comment type="caution">
    <text evidence="11">The sequence shown here is derived from an EMBL/GenBank/DDBJ whole genome shotgun (WGS) entry which is preliminary data.</text>
</comment>
<keyword evidence="3" id="KW-0540">Nuclease</keyword>
<evidence type="ECO:0000256" key="6">
    <source>
        <dbReference type="SAM" id="Coils"/>
    </source>
</evidence>
<evidence type="ECO:0000313" key="12">
    <source>
        <dbReference type="Proteomes" id="UP000028123"/>
    </source>
</evidence>
<evidence type="ECO:0000259" key="10">
    <source>
        <dbReference type="Pfam" id="PF17768"/>
    </source>
</evidence>
<dbReference type="InterPro" id="IPR038763">
    <property type="entry name" value="DHH_sf"/>
</dbReference>
<feature type="domain" description="DDH" evidence="7">
    <location>
        <begin position="83"/>
        <end position="226"/>
    </location>
</feature>
<dbReference type="Pfam" id="PF17768">
    <property type="entry name" value="RecJ_OB"/>
    <property type="match status" value="1"/>
</dbReference>
<keyword evidence="12" id="KW-1185">Reference proteome</keyword>
<reference evidence="11 12" key="1">
    <citation type="submission" date="2014-06" db="EMBL/GenBank/DDBJ databases">
        <title>Draft genome sequence of Paenibacillus sp. MSt1.</title>
        <authorList>
            <person name="Aw Y.K."/>
            <person name="Ong K.S."/>
            <person name="Gan H.M."/>
            <person name="Lee S.M."/>
        </authorList>
    </citation>
    <scope>NUCLEOTIDE SEQUENCE [LARGE SCALE GENOMIC DNA]</scope>
    <source>
        <strain evidence="11 12">MSt1</strain>
    </source>
</reference>
<evidence type="ECO:0000259" key="7">
    <source>
        <dbReference type="Pfam" id="PF01368"/>
    </source>
</evidence>
<evidence type="ECO:0000259" key="8">
    <source>
        <dbReference type="Pfam" id="PF02272"/>
    </source>
</evidence>
<feature type="coiled-coil region" evidence="6">
    <location>
        <begin position="307"/>
        <end position="334"/>
    </location>
</feature>